<gene>
    <name evidence="2" type="ORF">FAB82_11725</name>
</gene>
<evidence type="ECO:0000259" key="1">
    <source>
        <dbReference type="Pfam" id="PF02627"/>
    </source>
</evidence>
<reference evidence="2 3" key="2">
    <citation type="submission" date="2019-05" db="EMBL/GenBank/DDBJ databases">
        <title>Glycomyces buryatensis sp. nov.</title>
        <authorList>
            <person name="Nikitina E."/>
        </authorList>
    </citation>
    <scope>NUCLEOTIDE SEQUENCE [LARGE SCALE GENOMIC DNA]</scope>
    <source>
        <strain evidence="2 3">18</strain>
    </source>
</reference>
<dbReference type="GO" id="GO:0051920">
    <property type="term" value="F:peroxiredoxin activity"/>
    <property type="evidence" value="ECO:0007669"/>
    <property type="project" value="InterPro"/>
</dbReference>
<dbReference type="RefSeq" id="WP_136534731.1">
    <property type="nucleotide sequence ID" value="NZ_STGY01000044.1"/>
</dbReference>
<sequence>MEKRLEFAATDFGQQYYKNMLANEALFHDGPLSSATAELVKIRASQINGCGYCLDMHTKDAASYGETAERLAMVAVWREAPHFTESERAALALTEEACRLADNPHGVSDETWETARKHFEDEELAALLAMIAQINAWNRLNVTIRNPAGTYDPKTKAARYAGR</sequence>
<dbReference type="EMBL" id="STGY01000044">
    <property type="protein sequence ID" value="THV41461.1"/>
    <property type="molecule type" value="Genomic_DNA"/>
</dbReference>
<evidence type="ECO:0000313" key="3">
    <source>
        <dbReference type="Proteomes" id="UP000308760"/>
    </source>
</evidence>
<dbReference type="Pfam" id="PF02627">
    <property type="entry name" value="CMD"/>
    <property type="match status" value="1"/>
</dbReference>
<organism evidence="2 3">
    <name type="scientific">Glycomyces buryatensis</name>
    <dbReference type="NCBI Taxonomy" id="2570927"/>
    <lineage>
        <taxon>Bacteria</taxon>
        <taxon>Bacillati</taxon>
        <taxon>Actinomycetota</taxon>
        <taxon>Actinomycetes</taxon>
        <taxon>Glycomycetales</taxon>
        <taxon>Glycomycetaceae</taxon>
        <taxon>Glycomyces</taxon>
    </lineage>
</organism>
<comment type="caution">
    <text evidence="2">The sequence shown here is derived from an EMBL/GenBank/DDBJ whole genome shotgun (WGS) entry which is preliminary data.</text>
</comment>
<keyword evidence="3" id="KW-1185">Reference proteome</keyword>
<name>A0A4S8QCY8_9ACTN</name>
<reference evidence="3" key="1">
    <citation type="submission" date="2019-04" db="EMBL/GenBank/DDBJ databases">
        <title>Nocardioides xinjiangensis sp. nov.</title>
        <authorList>
            <person name="Liu S."/>
        </authorList>
    </citation>
    <scope>NUCLEOTIDE SEQUENCE [LARGE SCALE GENOMIC DNA]</scope>
    <source>
        <strain evidence="3">18</strain>
    </source>
</reference>
<dbReference type="SUPFAM" id="SSF69118">
    <property type="entry name" value="AhpD-like"/>
    <property type="match status" value="1"/>
</dbReference>
<dbReference type="Proteomes" id="UP000308760">
    <property type="component" value="Unassembled WGS sequence"/>
</dbReference>
<dbReference type="Gene3D" id="1.20.1290.10">
    <property type="entry name" value="AhpD-like"/>
    <property type="match status" value="1"/>
</dbReference>
<accession>A0A4S8QCY8</accession>
<dbReference type="NCBIfam" id="TIGR00778">
    <property type="entry name" value="ahpD_dom"/>
    <property type="match status" value="1"/>
</dbReference>
<dbReference type="InterPro" id="IPR029032">
    <property type="entry name" value="AhpD-like"/>
</dbReference>
<dbReference type="PANTHER" id="PTHR34846">
    <property type="entry name" value="4-CARBOXYMUCONOLACTONE DECARBOXYLASE FAMILY PROTEIN (AFU_ORTHOLOGUE AFUA_6G11590)"/>
    <property type="match status" value="1"/>
</dbReference>
<dbReference type="AlphaFoldDB" id="A0A4S8QCY8"/>
<feature type="domain" description="Carboxymuconolactone decarboxylase-like" evidence="1">
    <location>
        <begin position="23"/>
        <end position="96"/>
    </location>
</feature>
<dbReference type="InterPro" id="IPR004675">
    <property type="entry name" value="AhpD_core"/>
</dbReference>
<dbReference type="InterPro" id="IPR003779">
    <property type="entry name" value="CMD-like"/>
</dbReference>
<protein>
    <submittedName>
        <fullName evidence="2">Carboxymuconolactone decarboxylase family protein</fullName>
    </submittedName>
</protein>
<dbReference type="OrthoDB" id="9801997at2"/>
<evidence type="ECO:0000313" key="2">
    <source>
        <dbReference type="EMBL" id="THV41461.1"/>
    </source>
</evidence>
<proteinExistence type="predicted"/>
<dbReference type="PANTHER" id="PTHR34846:SF7">
    <property type="entry name" value="BLL7811 PROTEIN"/>
    <property type="match status" value="1"/>
</dbReference>